<name>I8X5H3_9BACE</name>
<comment type="caution">
    <text evidence="2">The sequence shown here is derived from an EMBL/GenBank/DDBJ whole genome shotgun (WGS) entry which is preliminary data.</text>
</comment>
<feature type="domain" description="Polysaccharide pyruvyl transferase" evidence="1">
    <location>
        <begin position="50"/>
        <end position="291"/>
    </location>
</feature>
<dbReference type="PATRIC" id="fig|997884.3.peg.3676"/>
<dbReference type="Proteomes" id="UP000003089">
    <property type="component" value="Unassembled WGS sequence"/>
</dbReference>
<reference evidence="2 3" key="1">
    <citation type="submission" date="2012-02" db="EMBL/GenBank/DDBJ databases">
        <title>The Genome Sequence of Bacteroides nordii CL02T12C05.</title>
        <authorList>
            <consortium name="The Broad Institute Genome Sequencing Platform"/>
            <person name="Earl A."/>
            <person name="Ward D."/>
            <person name="Feldgarden M."/>
            <person name="Gevers D."/>
            <person name="Zitomersky N.L."/>
            <person name="Coyne M.J."/>
            <person name="Comstock L.E."/>
            <person name="Young S.K."/>
            <person name="Zeng Q."/>
            <person name="Gargeya S."/>
            <person name="Fitzgerald M."/>
            <person name="Haas B."/>
            <person name="Abouelleil A."/>
            <person name="Alvarado L."/>
            <person name="Arachchi H.M."/>
            <person name="Berlin A."/>
            <person name="Chapman S.B."/>
            <person name="Gearin G."/>
            <person name="Goldberg J."/>
            <person name="Griggs A."/>
            <person name="Gujja S."/>
            <person name="Hansen M."/>
            <person name="Heiman D."/>
            <person name="Howarth C."/>
            <person name="Larimer J."/>
            <person name="Lui A."/>
            <person name="MacDonald P.J.P."/>
            <person name="McCowen C."/>
            <person name="Montmayeur A."/>
            <person name="Murphy C."/>
            <person name="Neiman D."/>
            <person name="Pearson M."/>
            <person name="Priest M."/>
            <person name="Roberts A."/>
            <person name="Saif S."/>
            <person name="Shea T."/>
            <person name="Sisk P."/>
            <person name="Stolte C."/>
            <person name="Sykes S."/>
            <person name="Wortman J."/>
            <person name="Nusbaum C."/>
            <person name="Birren B."/>
        </authorList>
    </citation>
    <scope>NUCLEOTIDE SEQUENCE [LARGE SCALE GENOMIC DNA]</scope>
    <source>
        <strain evidence="2 3">CL02T12C05</strain>
    </source>
</reference>
<dbReference type="Pfam" id="PF04230">
    <property type="entry name" value="PS_pyruv_trans"/>
    <property type="match status" value="1"/>
</dbReference>
<proteinExistence type="predicted"/>
<dbReference type="RefSeq" id="WP_002560807.1">
    <property type="nucleotide sequence ID" value="NZ_JH724315.1"/>
</dbReference>
<dbReference type="STRING" id="997884.HMPREF1068_03587"/>
<dbReference type="InterPro" id="IPR007345">
    <property type="entry name" value="Polysacch_pyruvyl_Trfase"/>
</dbReference>
<evidence type="ECO:0000313" key="3">
    <source>
        <dbReference type="Proteomes" id="UP000003089"/>
    </source>
</evidence>
<keyword evidence="3" id="KW-1185">Reference proteome</keyword>
<evidence type="ECO:0000259" key="1">
    <source>
        <dbReference type="Pfam" id="PF04230"/>
    </source>
</evidence>
<protein>
    <recommendedName>
        <fullName evidence="1">Polysaccharide pyruvyl transferase domain-containing protein</fullName>
    </recommendedName>
</protein>
<dbReference type="EMBL" id="AGXS01000024">
    <property type="protein sequence ID" value="EIY46120.1"/>
    <property type="molecule type" value="Genomic_DNA"/>
</dbReference>
<dbReference type="HOGENOM" id="CLU_045699_1_0_10"/>
<accession>I8X5H3</accession>
<dbReference type="eggNOG" id="COG5039">
    <property type="taxonomic scope" value="Bacteria"/>
</dbReference>
<evidence type="ECO:0000313" key="2">
    <source>
        <dbReference type="EMBL" id="EIY46120.1"/>
    </source>
</evidence>
<dbReference type="GeneID" id="69502698"/>
<gene>
    <name evidence="2" type="ORF">HMPREF1068_03587</name>
</gene>
<dbReference type="AlphaFoldDB" id="I8X5H3"/>
<sequence length="353" mass="41708">MNLNRFVRSAYGIVRNKYDLYWDEKKIINIISLSKNRKTVFIFGSPGHSNMGDQAQMYCIQKWINQNFEEYQCVFFTLRTSTDKVIRHLRKQINSDDLLMFHSGYHLTDLYREKDVYCKIAQLFPDFKIFIFPQTINFKDKDEEKKIATIFNKHGKITLCCRDELSYQNAQKIFVNCRLLLYPDIVTSLIGSKHYTNNRQGILFCMRNDIEAFYKVETIQKLRDKFENITTEMTDTTISIPYSIINEGSNREKLLIEIFEQFSKYKLVITDRYHGTIFSLIAGTPVIVVSSTDHKLSSGVKWFPVEFENYVKFAPDLEDVPQLVHDILSNENLTYHLMPYFEENYYSVLKSKL</sequence>
<organism evidence="2 3">
    <name type="scientific">Bacteroides nordii CL02T12C05</name>
    <dbReference type="NCBI Taxonomy" id="997884"/>
    <lineage>
        <taxon>Bacteria</taxon>
        <taxon>Pseudomonadati</taxon>
        <taxon>Bacteroidota</taxon>
        <taxon>Bacteroidia</taxon>
        <taxon>Bacteroidales</taxon>
        <taxon>Bacteroidaceae</taxon>
        <taxon>Bacteroides</taxon>
    </lineage>
</organism>